<name>A0A224Y687_9ACAR</name>
<organism evidence="1">
    <name type="scientific">Rhipicephalus zambeziensis</name>
    <dbReference type="NCBI Taxonomy" id="60191"/>
    <lineage>
        <taxon>Eukaryota</taxon>
        <taxon>Metazoa</taxon>
        <taxon>Ecdysozoa</taxon>
        <taxon>Arthropoda</taxon>
        <taxon>Chelicerata</taxon>
        <taxon>Arachnida</taxon>
        <taxon>Acari</taxon>
        <taxon>Parasitiformes</taxon>
        <taxon>Ixodida</taxon>
        <taxon>Ixodoidea</taxon>
        <taxon>Ixodidae</taxon>
        <taxon>Rhipicephalinae</taxon>
        <taxon>Rhipicephalus</taxon>
        <taxon>Rhipicephalus</taxon>
    </lineage>
</organism>
<dbReference type="AlphaFoldDB" id="A0A224Y687"/>
<sequence length="82" mass="9142">MKDVVQLLISTPVVMGRHIFSFFVVPTLHTQQCNASRYLTLPSKNYSHHLSEIGHLSTSTLHIEARVTAAAGFRLYNTKATS</sequence>
<evidence type="ECO:0000313" key="1">
    <source>
        <dbReference type="EMBL" id="MAA13067.1"/>
    </source>
</evidence>
<dbReference type="EMBL" id="GFPF01001921">
    <property type="protein sequence ID" value="MAA13067.1"/>
    <property type="molecule type" value="Transcribed_RNA"/>
</dbReference>
<proteinExistence type="predicted"/>
<protein>
    <submittedName>
        <fullName evidence="1">Uncharacterized protein</fullName>
    </submittedName>
</protein>
<accession>A0A224Y687</accession>
<reference evidence="1" key="1">
    <citation type="journal article" date="2017" name="Parasit. Vectors">
        <title>Sialotranscriptomics of Rhipicephalus zambeziensis reveals intricate expression profiles of secretory proteins and suggests tight temporal transcriptional regulation during blood-feeding.</title>
        <authorList>
            <person name="de Castro M.H."/>
            <person name="de Klerk D."/>
            <person name="Pienaar R."/>
            <person name="Rees D.J.G."/>
            <person name="Mans B.J."/>
        </authorList>
    </citation>
    <scope>NUCLEOTIDE SEQUENCE</scope>
    <source>
        <tissue evidence="1">Salivary glands</tissue>
    </source>
</reference>